<feature type="compositionally biased region" description="Low complexity" evidence="1">
    <location>
        <begin position="176"/>
        <end position="185"/>
    </location>
</feature>
<feature type="region of interest" description="Disordered" evidence="1">
    <location>
        <begin position="166"/>
        <end position="185"/>
    </location>
</feature>
<feature type="transmembrane region" description="Helical" evidence="2">
    <location>
        <begin position="95"/>
        <end position="117"/>
    </location>
</feature>
<protein>
    <submittedName>
        <fullName evidence="3">DUF3810 domain-containing protein</fullName>
    </submittedName>
</protein>
<dbReference type="Proteomes" id="UP000278327">
    <property type="component" value="Unassembled WGS sequence"/>
</dbReference>
<evidence type="ECO:0000313" key="4">
    <source>
        <dbReference type="Proteomes" id="UP000278327"/>
    </source>
</evidence>
<evidence type="ECO:0000256" key="1">
    <source>
        <dbReference type="SAM" id="MobiDB-lite"/>
    </source>
</evidence>
<keyword evidence="2" id="KW-0472">Membrane</keyword>
<keyword evidence="2" id="KW-1133">Transmembrane helix</keyword>
<keyword evidence="4" id="KW-1185">Reference proteome</keyword>
<name>A0A3N0AVP8_9ACTN</name>
<dbReference type="RefSeq" id="WP_117283441.1">
    <property type="nucleotide sequence ID" value="NZ_JAMTCE010000003.1"/>
</dbReference>
<evidence type="ECO:0000256" key="2">
    <source>
        <dbReference type="SAM" id="Phobius"/>
    </source>
</evidence>
<organism evidence="3 4">
    <name type="scientific">Adlercreutzia equolifaciens subsp. celatus DSM 18785</name>
    <dbReference type="NCBI Taxonomy" id="1121021"/>
    <lineage>
        <taxon>Bacteria</taxon>
        <taxon>Bacillati</taxon>
        <taxon>Actinomycetota</taxon>
        <taxon>Coriobacteriia</taxon>
        <taxon>Eggerthellales</taxon>
        <taxon>Eggerthellaceae</taxon>
        <taxon>Adlercreutzia</taxon>
    </lineage>
</organism>
<dbReference type="Pfam" id="PF12725">
    <property type="entry name" value="DUF3810"/>
    <property type="match status" value="1"/>
</dbReference>
<sequence>MEKSETYRLKRLWLLLPGAAALVLTWVASANPSLTETWFSRGVYPWLSSAWGFLPSLAPFSVAQWVVVATLAFCIGWLGFYLVAFVRGRGRRRFVLWRALTTMLAVLSVAYCIFALMCGLNYYRHTFAEDAGFELRESSTAELTALCENLAANMNETRAEVTAAAGATKESGANGGDATTGAEGTARTDTEMTAIPDEYAESRGGFWTYSHETVANMEALAERYPALARPLYSPPKPVLFSELMSYADIAGMYFPFTVESNINTDGPFFTIPATMGHEMAHQCGFMREDEANFIGYLACKDATDPLTRYSGYSLAYDYALSALVKADRDTAVTVNDKLSEEVKADRRARSEYLRQFEGPVAEMSNAANNAYLKANQQQDGTRSYGRMVDLLLAEARQEAEQAQDPSA</sequence>
<gene>
    <name evidence="3" type="ORF">DMP10_03490</name>
</gene>
<accession>A0A3N0AVP8</accession>
<reference evidence="3 4" key="1">
    <citation type="journal article" date="2019" name="Microbiol. Resour. Announc.">
        <title>Draft Genome Sequences of Type Strains of Gordonibacter faecihominis, Paraeggerthella hongkongensis, Parvibacter caecicola,Slackia equolifaciens, Slackia faecicanis, and Slackia isoflavoniconvertens.</title>
        <authorList>
            <person name="Danylec N."/>
            <person name="Stoll D.A."/>
            <person name="Dotsch A."/>
            <person name="Huch M."/>
        </authorList>
    </citation>
    <scope>NUCLEOTIDE SEQUENCE [LARGE SCALE GENOMIC DNA]</scope>
    <source>
        <strain evidence="3 4">DSM 18785</strain>
    </source>
</reference>
<feature type="transmembrane region" description="Helical" evidence="2">
    <location>
        <begin position="62"/>
        <end position="83"/>
    </location>
</feature>
<comment type="caution">
    <text evidence="3">The sequence shown here is derived from an EMBL/GenBank/DDBJ whole genome shotgun (WGS) entry which is preliminary data.</text>
</comment>
<dbReference type="InterPro" id="IPR024294">
    <property type="entry name" value="DUF3810"/>
</dbReference>
<dbReference type="AlphaFoldDB" id="A0A3N0AVP8"/>
<dbReference type="EMBL" id="QICA01000004">
    <property type="protein sequence ID" value="RNL38941.1"/>
    <property type="molecule type" value="Genomic_DNA"/>
</dbReference>
<keyword evidence="2" id="KW-0812">Transmembrane</keyword>
<evidence type="ECO:0000313" key="3">
    <source>
        <dbReference type="EMBL" id="RNL38941.1"/>
    </source>
</evidence>
<proteinExistence type="predicted"/>